<feature type="non-terminal residue" evidence="2">
    <location>
        <position position="119"/>
    </location>
</feature>
<feature type="domain" description="Glycoside hydrolase family 65 C-terminal" evidence="1">
    <location>
        <begin position="55"/>
        <end position="110"/>
    </location>
</feature>
<dbReference type="GO" id="GO:0004555">
    <property type="term" value="F:alpha,alpha-trehalase activity"/>
    <property type="evidence" value="ECO:0007669"/>
    <property type="project" value="TreeGrafter"/>
</dbReference>
<dbReference type="AlphaFoldDB" id="A0A060CN66"/>
<organism evidence="2">
    <name type="scientific">uncultured Streptomyces sp</name>
    <dbReference type="NCBI Taxonomy" id="174707"/>
    <lineage>
        <taxon>Bacteria</taxon>
        <taxon>Bacillati</taxon>
        <taxon>Actinomycetota</taxon>
        <taxon>Actinomycetes</taxon>
        <taxon>Kitasatosporales</taxon>
        <taxon>Streptomycetaceae</taxon>
        <taxon>Streptomyces</taxon>
        <taxon>environmental samples</taxon>
    </lineage>
</organism>
<accession>A0A060CN66</accession>
<name>A0A060CN66_9ACTN</name>
<evidence type="ECO:0000259" key="1">
    <source>
        <dbReference type="Pfam" id="PF03633"/>
    </source>
</evidence>
<dbReference type="SUPFAM" id="SSF48208">
    <property type="entry name" value="Six-hairpin glycosidases"/>
    <property type="match status" value="1"/>
</dbReference>
<dbReference type="PANTHER" id="PTHR11051">
    <property type="entry name" value="GLYCOSYL HYDROLASE-RELATED"/>
    <property type="match status" value="1"/>
</dbReference>
<evidence type="ECO:0000313" key="2">
    <source>
        <dbReference type="EMBL" id="AIA94595.1"/>
    </source>
</evidence>
<dbReference type="Gene3D" id="2.60.420.10">
    <property type="entry name" value="Maltose phosphorylase, domain 3"/>
    <property type="match status" value="1"/>
</dbReference>
<dbReference type="InterPro" id="IPR008928">
    <property type="entry name" value="6-hairpin_glycosidase_sf"/>
</dbReference>
<proteinExistence type="predicted"/>
<dbReference type="GO" id="GO:0005993">
    <property type="term" value="P:trehalose catabolic process"/>
    <property type="evidence" value="ECO:0007669"/>
    <property type="project" value="TreeGrafter"/>
</dbReference>
<reference evidence="2" key="1">
    <citation type="journal article" date="2013" name="Environ. Microbiol.">
        <title>Seasonally variable intestinal metagenomes of the red palm weevil (Rhynchophorus ferrugineus).</title>
        <authorList>
            <person name="Jia S."/>
            <person name="Zhang X."/>
            <person name="Zhang G."/>
            <person name="Yin A."/>
            <person name="Zhang S."/>
            <person name="Li F."/>
            <person name="Wang L."/>
            <person name="Zhao D."/>
            <person name="Yun Q."/>
            <person name="Tala"/>
            <person name="Wang J."/>
            <person name="Sun G."/>
            <person name="Baabdullah M."/>
            <person name="Yu X."/>
            <person name="Hu S."/>
            <person name="Al-Mssallem I.S."/>
            <person name="Yu J."/>
        </authorList>
    </citation>
    <scope>NUCLEOTIDE SEQUENCE</scope>
</reference>
<dbReference type="EMBL" id="KF127242">
    <property type="protein sequence ID" value="AIA94595.1"/>
    <property type="molecule type" value="Genomic_DNA"/>
</dbReference>
<dbReference type="Pfam" id="PF03633">
    <property type="entry name" value="Glyco_hydro_65C"/>
    <property type="match status" value="1"/>
</dbReference>
<protein>
    <submittedName>
        <fullName evidence="2">CAZy families GH65|CBM32 protein</fullName>
    </submittedName>
</protein>
<dbReference type="PANTHER" id="PTHR11051:SF8">
    <property type="entry name" value="PROTEIN-GLUCOSYLGALACTOSYLHYDROXYLYSINE GLUCOSIDASE"/>
    <property type="match status" value="1"/>
</dbReference>
<dbReference type="InterPro" id="IPR005194">
    <property type="entry name" value="Glyco_hydro_65_C"/>
</dbReference>
<sequence>MPGCAAYTFMVRSYLPQLRMPFYQTSETDEGGAVNFLTGTGGLLQQFYYGFSGLRFGVDAIELDPSLPPQMQGLVLHGLKWQGRTFDMRIERERSVVTLTAGAAMPVQTPTGRRTLAPG</sequence>